<dbReference type="EnsemblMetazoa" id="ASIC015272-RA">
    <property type="protein sequence ID" value="ASIC015272-PA"/>
    <property type="gene ID" value="ASIC015272"/>
</dbReference>
<dbReference type="EMBL" id="ATLV01022202">
    <property type="status" value="NOT_ANNOTATED_CDS"/>
    <property type="molecule type" value="Genomic_DNA"/>
</dbReference>
<evidence type="ECO:0000313" key="3">
    <source>
        <dbReference type="EnsemblMetazoa" id="ASIC015272-PA"/>
    </source>
</evidence>
<name>A0A084WAK5_ANOSI</name>
<feature type="region of interest" description="Disordered" evidence="1">
    <location>
        <begin position="116"/>
        <end position="160"/>
    </location>
</feature>
<organism evidence="3 4">
    <name type="scientific">Anopheles sinensis</name>
    <name type="common">Mosquito</name>
    <dbReference type="NCBI Taxonomy" id="74873"/>
    <lineage>
        <taxon>Eukaryota</taxon>
        <taxon>Metazoa</taxon>
        <taxon>Ecdysozoa</taxon>
        <taxon>Arthropoda</taxon>
        <taxon>Hexapoda</taxon>
        <taxon>Insecta</taxon>
        <taxon>Pterygota</taxon>
        <taxon>Neoptera</taxon>
        <taxon>Endopterygota</taxon>
        <taxon>Diptera</taxon>
        <taxon>Nematocera</taxon>
        <taxon>Culicoidea</taxon>
        <taxon>Culicidae</taxon>
        <taxon>Anophelinae</taxon>
        <taxon>Anopheles</taxon>
    </lineage>
</organism>
<reference evidence="2 4" key="1">
    <citation type="journal article" date="2014" name="BMC Genomics">
        <title>Genome sequence of Anopheles sinensis provides insight into genetics basis of mosquito competence for malaria parasites.</title>
        <authorList>
            <person name="Zhou D."/>
            <person name="Zhang D."/>
            <person name="Ding G."/>
            <person name="Shi L."/>
            <person name="Hou Q."/>
            <person name="Ye Y."/>
            <person name="Xu Y."/>
            <person name="Zhou H."/>
            <person name="Xiong C."/>
            <person name="Li S."/>
            <person name="Yu J."/>
            <person name="Hong S."/>
            <person name="Yu X."/>
            <person name="Zou P."/>
            <person name="Chen C."/>
            <person name="Chang X."/>
            <person name="Wang W."/>
            <person name="Lv Y."/>
            <person name="Sun Y."/>
            <person name="Ma L."/>
            <person name="Shen B."/>
            <person name="Zhu C."/>
        </authorList>
    </citation>
    <scope>NUCLEOTIDE SEQUENCE [LARGE SCALE GENOMIC DNA]</scope>
</reference>
<evidence type="ECO:0000313" key="2">
    <source>
        <dbReference type="EMBL" id="KFB47249.1"/>
    </source>
</evidence>
<dbReference type="VEuPathDB" id="VectorBase:ASIS017565"/>
<feature type="region of interest" description="Disordered" evidence="1">
    <location>
        <begin position="28"/>
        <end position="48"/>
    </location>
</feature>
<keyword evidence="4" id="KW-1185">Reference proteome</keyword>
<feature type="compositionally biased region" description="Polar residues" evidence="1">
    <location>
        <begin position="37"/>
        <end position="47"/>
    </location>
</feature>
<feature type="compositionally biased region" description="Polar residues" evidence="1">
    <location>
        <begin position="120"/>
        <end position="132"/>
    </location>
</feature>
<protein>
    <submittedName>
        <fullName evidence="2 3">Uncharacterized protein</fullName>
    </submittedName>
</protein>
<proteinExistence type="predicted"/>
<evidence type="ECO:0000256" key="1">
    <source>
        <dbReference type="SAM" id="MobiDB-lite"/>
    </source>
</evidence>
<reference evidence="3" key="2">
    <citation type="submission" date="2020-05" db="UniProtKB">
        <authorList>
            <consortium name="EnsemblMetazoa"/>
        </authorList>
    </citation>
    <scope>IDENTIFICATION</scope>
</reference>
<dbReference type="OrthoDB" id="8065624at2759"/>
<dbReference type="STRING" id="74873.A0A084WAK5"/>
<sequence>MAHRATTGNRIPVWKTETEPEVIVKGKGKHANLATKGATSVPSSSTPAYPWPASPILPPISSRTPHLVPETLLPPATTATATTIAGHPPVASSSAMALAANNVVGTQPPPPQYGGYHTAHNATQLPPSQQLNRTTTRSQPQPTTTTCTARARPVPAQPAPRAAGVRVFPFRPVPLVLRQLDGELLRCRVRCHSRKQVHQATGTGDPVLDGTHQKLKRRQQQEQWRKRALAGDENE</sequence>
<dbReference type="Proteomes" id="UP000030765">
    <property type="component" value="Unassembled WGS sequence"/>
</dbReference>
<feature type="compositionally biased region" description="Low complexity" evidence="1">
    <location>
        <begin position="133"/>
        <end position="160"/>
    </location>
</feature>
<gene>
    <name evidence="2" type="ORF">ZHAS_00015272</name>
</gene>
<evidence type="ECO:0000313" key="4">
    <source>
        <dbReference type="Proteomes" id="UP000030765"/>
    </source>
</evidence>
<dbReference type="VEuPathDB" id="VectorBase:ASIC015272"/>
<dbReference type="AlphaFoldDB" id="A0A084WAK5"/>
<dbReference type="EMBL" id="KE525330">
    <property type="protein sequence ID" value="KFB47249.1"/>
    <property type="molecule type" value="Genomic_DNA"/>
</dbReference>
<accession>A0A084WAK5</accession>